<accession>A0A645FT43</accession>
<feature type="region of interest" description="Disordered" evidence="1">
    <location>
        <begin position="1"/>
        <end position="30"/>
    </location>
</feature>
<comment type="caution">
    <text evidence="2">The sequence shown here is derived from an EMBL/GenBank/DDBJ whole genome shotgun (WGS) entry which is preliminary data.</text>
</comment>
<proteinExistence type="predicted"/>
<dbReference type="AlphaFoldDB" id="A0A645FT43"/>
<protein>
    <submittedName>
        <fullName evidence="2">Uncharacterized protein</fullName>
    </submittedName>
</protein>
<name>A0A645FT43_9ZZZZ</name>
<evidence type="ECO:0000256" key="1">
    <source>
        <dbReference type="SAM" id="MobiDB-lite"/>
    </source>
</evidence>
<gene>
    <name evidence="2" type="ORF">SDC9_164243</name>
</gene>
<organism evidence="2">
    <name type="scientific">bioreactor metagenome</name>
    <dbReference type="NCBI Taxonomy" id="1076179"/>
    <lineage>
        <taxon>unclassified sequences</taxon>
        <taxon>metagenomes</taxon>
        <taxon>ecological metagenomes</taxon>
    </lineage>
</organism>
<evidence type="ECO:0000313" key="2">
    <source>
        <dbReference type="EMBL" id="MPN16896.1"/>
    </source>
</evidence>
<dbReference type="EMBL" id="VSSQ01063901">
    <property type="protein sequence ID" value="MPN16896.1"/>
    <property type="molecule type" value="Genomic_DNA"/>
</dbReference>
<reference evidence="2" key="1">
    <citation type="submission" date="2019-08" db="EMBL/GenBank/DDBJ databases">
        <authorList>
            <person name="Kucharzyk K."/>
            <person name="Murdoch R.W."/>
            <person name="Higgins S."/>
            <person name="Loffler F."/>
        </authorList>
    </citation>
    <scope>NUCLEOTIDE SEQUENCE</scope>
</reference>
<sequence length="152" mass="17123">MLGQPADFGPRETGQNFGLPGKAEHGFGAEFPGQLRRFGDGPVVEPDDRFAQRATGFVETDQRFRLTGDRRGLDRRAFDPGLAEGGLDRRNGCPPVNFRFQLHNVRGRSLQRILGQADARRVSSRRENSGFDRRGPEIDAEIIIHVNRKVRR</sequence>